<evidence type="ECO:0000313" key="1">
    <source>
        <dbReference type="EMBL" id="QNO16822.1"/>
    </source>
</evidence>
<organism evidence="1 2">
    <name type="scientific">Caproicibacterium amylolyticum</name>
    <dbReference type="NCBI Taxonomy" id="2766537"/>
    <lineage>
        <taxon>Bacteria</taxon>
        <taxon>Bacillati</taxon>
        <taxon>Bacillota</taxon>
        <taxon>Clostridia</taxon>
        <taxon>Eubacteriales</taxon>
        <taxon>Oscillospiraceae</taxon>
        <taxon>Caproicibacterium</taxon>
    </lineage>
</organism>
<gene>
    <name evidence="1" type="ORF">H6X83_07490</name>
</gene>
<dbReference type="Proteomes" id="UP000516046">
    <property type="component" value="Chromosome"/>
</dbReference>
<dbReference type="KEGG" id="caml:H6X83_07490"/>
<reference evidence="1 2" key="1">
    <citation type="submission" date="2020-08" db="EMBL/GenBank/DDBJ databases">
        <authorList>
            <person name="Ren C."/>
            <person name="Gu Y."/>
            <person name="Xu Y."/>
        </authorList>
    </citation>
    <scope>NUCLEOTIDE SEQUENCE [LARGE SCALE GENOMIC DNA]</scope>
    <source>
        <strain evidence="1 2">LBM18003</strain>
    </source>
</reference>
<dbReference type="AlphaFoldDB" id="A0A7G9WDR0"/>
<name>A0A7G9WDR0_9FIRM</name>
<dbReference type="SUPFAM" id="SSF50475">
    <property type="entry name" value="FMN-binding split barrel"/>
    <property type="match status" value="1"/>
</dbReference>
<evidence type="ECO:0000313" key="2">
    <source>
        <dbReference type="Proteomes" id="UP000516046"/>
    </source>
</evidence>
<dbReference type="InterPro" id="IPR012349">
    <property type="entry name" value="Split_barrel_FMN-bd"/>
</dbReference>
<protein>
    <submittedName>
        <fullName evidence="1">Pyridoxamine 5'-phosphate oxidase family protein</fullName>
    </submittedName>
</protein>
<dbReference type="Gene3D" id="2.30.110.10">
    <property type="entry name" value="Electron Transport, Fmn-binding Protein, Chain A"/>
    <property type="match status" value="1"/>
</dbReference>
<dbReference type="RefSeq" id="WP_212505889.1">
    <property type="nucleotide sequence ID" value="NZ_CP060696.1"/>
</dbReference>
<sequence>MDYQEAASYWEKKDACARHMDSDSLLKEIEQFVLAHNTCALATGCREFIRCTPIEYNYARGKFWILSEGGLKFSALQENSNVCLAIYGPYTGFDKLGGLQVTGTAAMIEPWSDAYMSLLDYRKLPAESLRKLPNPLYLICITPTKFDFLWSGFKKLGYSTRQHLSLGNNVELRVVSC</sequence>
<accession>A0A7G9WDR0</accession>
<keyword evidence="2" id="KW-1185">Reference proteome</keyword>
<proteinExistence type="predicted"/>
<dbReference type="EMBL" id="CP060696">
    <property type="protein sequence ID" value="QNO16822.1"/>
    <property type="molecule type" value="Genomic_DNA"/>
</dbReference>